<accession>A0ABR1XGE1</accession>
<dbReference type="Proteomes" id="UP001456524">
    <property type="component" value="Unassembled WGS sequence"/>
</dbReference>
<dbReference type="SUPFAM" id="SSF48452">
    <property type="entry name" value="TPR-like"/>
    <property type="match status" value="1"/>
</dbReference>
<protein>
    <submittedName>
        <fullName evidence="3">Uncharacterized protein</fullName>
    </submittedName>
</protein>
<evidence type="ECO:0000313" key="4">
    <source>
        <dbReference type="Proteomes" id="UP001456524"/>
    </source>
</evidence>
<feature type="region of interest" description="Disordered" evidence="2">
    <location>
        <begin position="220"/>
        <end position="300"/>
    </location>
</feature>
<dbReference type="EMBL" id="JBBWUH010000012">
    <property type="protein sequence ID" value="KAK8153658.1"/>
    <property type="molecule type" value="Genomic_DNA"/>
</dbReference>
<proteinExistence type="predicted"/>
<name>A0ABR1XGE1_9PEZI</name>
<sequence>MTCLKNPPPTPVCATPPRSRPLPHLSSNEALALWTQASHLFHHLNWTSAALLIAQILRRTSTGSIPHISRAKLWANLGVVRFHLGDYSLALEAIEEALDEVSASMGLNTSAVDDENALGGTAMRNRLGRARSATTTLTDFIHAGAARIAPSKKNGPPVPELPGASGVDVEKEMKPRPQIGKAATVANSITTMGRFIRAGAVWSVTNSGAVDRAQISARMGTRTVTRERSIRAPQATTSGEPEAKFIKGTETTDPATAEAGRAAMRKAWSHQASKQTRANEEHGVPPDAPRPLAQPQEPLPFPPETPLLFFLAGLVAYHLPTTPHSPINYFRVAHAYFKRCLWALSLLSHTTTAPTTSSQPTTQHAMDLIADNDEETYDYDYAGEYDADEEIEDEQADGQASGFDFSPYGFAFVLPRRSVITNALTCDYEAECVEGRGTLVVGRCRGVDGLGAGVEGVWFEAPLG</sequence>
<dbReference type="InterPro" id="IPR019734">
    <property type="entry name" value="TPR_rpt"/>
</dbReference>
<organism evidence="3 4">
    <name type="scientific">Phyllosticta citrichinensis</name>
    <dbReference type="NCBI Taxonomy" id="1130410"/>
    <lineage>
        <taxon>Eukaryota</taxon>
        <taxon>Fungi</taxon>
        <taxon>Dikarya</taxon>
        <taxon>Ascomycota</taxon>
        <taxon>Pezizomycotina</taxon>
        <taxon>Dothideomycetes</taxon>
        <taxon>Dothideomycetes incertae sedis</taxon>
        <taxon>Botryosphaeriales</taxon>
        <taxon>Phyllostictaceae</taxon>
        <taxon>Phyllosticta</taxon>
    </lineage>
</organism>
<keyword evidence="4" id="KW-1185">Reference proteome</keyword>
<dbReference type="Gene3D" id="1.25.40.10">
    <property type="entry name" value="Tetratricopeptide repeat domain"/>
    <property type="match status" value="1"/>
</dbReference>
<feature type="repeat" description="TPR" evidence="1">
    <location>
        <begin position="71"/>
        <end position="104"/>
    </location>
</feature>
<feature type="compositionally biased region" description="Pro residues" evidence="2">
    <location>
        <begin position="1"/>
        <end position="11"/>
    </location>
</feature>
<evidence type="ECO:0000256" key="2">
    <source>
        <dbReference type="SAM" id="MobiDB-lite"/>
    </source>
</evidence>
<dbReference type="SMART" id="SM00028">
    <property type="entry name" value="TPR"/>
    <property type="match status" value="1"/>
</dbReference>
<keyword evidence="1" id="KW-0802">TPR repeat</keyword>
<dbReference type="PROSITE" id="PS50005">
    <property type="entry name" value="TPR"/>
    <property type="match status" value="1"/>
</dbReference>
<dbReference type="InterPro" id="IPR011990">
    <property type="entry name" value="TPR-like_helical_dom_sf"/>
</dbReference>
<evidence type="ECO:0000256" key="1">
    <source>
        <dbReference type="PROSITE-ProRule" id="PRU00339"/>
    </source>
</evidence>
<comment type="caution">
    <text evidence="3">The sequence shown here is derived from an EMBL/GenBank/DDBJ whole genome shotgun (WGS) entry which is preliminary data.</text>
</comment>
<reference evidence="3 4" key="1">
    <citation type="journal article" date="2022" name="G3 (Bethesda)">
        <title>Enemy or ally: a genomic approach to elucidate the lifestyle of Phyllosticta citrichinaensis.</title>
        <authorList>
            <person name="Buijs V.A."/>
            <person name="Groenewald J.Z."/>
            <person name="Haridas S."/>
            <person name="LaButti K.M."/>
            <person name="Lipzen A."/>
            <person name="Martin F.M."/>
            <person name="Barry K."/>
            <person name="Grigoriev I.V."/>
            <person name="Crous P.W."/>
            <person name="Seidl M.F."/>
        </authorList>
    </citation>
    <scope>NUCLEOTIDE SEQUENCE [LARGE SCALE GENOMIC DNA]</scope>
    <source>
        <strain evidence="3 4">CBS 129764</strain>
    </source>
</reference>
<evidence type="ECO:0000313" key="3">
    <source>
        <dbReference type="EMBL" id="KAK8153658.1"/>
    </source>
</evidence>
<gene>
    <name evidence="3" type="ORF">IWX90DRAFT_73369</name>
</gene>
<feature type="region of interest" description="Disordered" evidence="2">
    <location>
        <begin position="1"/>
        <end position="20"/>
    </location>
</feature>